<keyword evidence="2" id="KW-1185">Reference proteome</keyword>
<dbReference type="STRING" id="3821.A0A151R155"/>
<evidence type="ECO:0000313" key="1">
    <source>
        <dbReference type="EMBL" id="KYP36280.1"/>
    </source>
</evidence>
<dbReference type="InterPro" id="IPR036691">
    <property type="entry name" value="Endo/exonu/phosph_ase_sf"/>
</dbReference>
<dbReference type="PANTHER" id="PTHR33710:SF64">
    <property type="entry name" value="ENDONUCLEASE_EXONUCLEASE_PHOSPHATASE DOMAIN-CONTAINING PROTEIN"/>
    <property type="match status" value="1"/>
</dbReference>
<dbReference type="Gene3D" id="3.60.10.10">
    <property type="entry name" value="Endonuclease/exonuclease/phosphatase"/>
    <property type="match status" value="1"/>
</dbReference>
<accession>A0A151R155</accession>
<dbReference type="PANTHER" id="PTHR33710">
    <property type="entry name" value="BNAC02G09200D PROTEIN"/>
    <property type="match status" value="1"/>
</dbReference>
<gene>
    <name evidence="1" type="ORF">KK1_042611</name>
</gene>
<dbReference type="AlphaFoldDB" id="A0A151R155"/>
<protein>
    <recommendedName>
        <fullName evidence="3">Transposon TX1 149 kDa protein</fullName>
    </recommendedName>
</protein>
<dbReference type="Gramene" id="C.cajan_42494.t">
    <property type="protein sequence ID" value="C.cajan_42494.t"/>
    <property type="gene ID" value="C.cajan_42494"/>
</dbReference>
<dbReference type="EMBL" id="KQ484239">
    <property type="protein sequence ID" value="KYP36280.1"/>
    <property type="molecule type" value="Genomic_DNA"/>
</dbReference>
<proteinExistence type="predicted"/>
<dbReference type="SUPFAM" id="SSF56219">
    <property type="entry name" value="DNase I-like"/>
    <property type="match status" value="1"/>
</dbReference>
<feature type="non-terminal residue" evidence="1">
    <location>
        <position position="1"/>
    </location>
</feature>
<reference evidence="1" key="1">
    <citation type="journal article" date="2012" name="Nat. Biotechnol.">
        <title>Draft genome sequence of pigeonpea (Cajanus cajan), an orphan legume crop of resource-poor farmers.</title>
        <authorList>
            <person name="Varshney R.K."/>
            <person name="Chen W."/>
            <person name="Li Y."/>
            <person name="Bharti A.K."/>
            <person name="Saxena R.K."/>
            <person name="Schlueter J.A."/>
            <person name="Donoghue M.T."/>
            <person name="Azam S."/>
            <person name="Fan G."/>
            <person name="Whaley A.M."/>
            <person name="Farmer A.D."/>
            <person name="Sheridan J."/>
            <person name="Iwata A."/>
            <person name="Tuteja R."/>
            <person name="Penmetsa R.V."/>
            <person name="Wu W."/>
            <person name="Upadhyaya H.D."/>
            <person name="Yang S.P."/>
            <person name="Shah T."/>
            <person name="Saxena K.B."/>
            <person name="Michael T."/>
            <person name="McCombie W.R."/>
            <person name="Yang B."/>
            <person name="Zhang G."/>
            <person name="Yang H."/>
            <person name="Wang J."/>
            <person name="Spillane C."/>
            <person name="Cook D.R."/>
            <person name="May G.D."/>
            <person name="Xu X."/>
            <person name="Jackson S.A."/>
        </authorList>
    </citation>
    <scope>NUCLEOTIDE SEQUENCE [LARGE SCALE GENOMIC DNA]</scope>
</reference>
<evidence type="ECO:0000313" key="2">
    <source>
        <dbReference type="Proteomes" id="UP000075243"/>
    </source>
</evidence>
<name>A0A151R155_CAJCA</name>
<dbReference type="Proteomes" id="UP000075243">
    <property type="component" value="Unassembled WGS sequence"/>
</dbReference>
<evidence type="ECO:0008006" key="3">
    <source>
        <dbReference type="Google" id="ProtNLM"/>
    </source>
</evidence>
<organism evidence="1 2">
    <name type="scientific">Cajanus cajan</name>
    <name type="common">Pigeon pea</name>
    <name type="synonym">Cajanus indicus</name>
    <dbReference type="NCBI Taxonomy" id="3821"/>
    <lineage>
        <taxon>Eukaryota</taxon>
        <taxon>Viridiplantae</taxon>
        <taxon>Streptophyta</taxon>
        <taxon>Embryophyta</taxon>
        <taxon>Tracheophyta</taxon>
        <taxon>Spermatophyta</taxon>
        <taxon>Magnoliopsida</taxon>
        <taxon>eudicotyledons</taxon>
        <taxon>Gunneridae</taxon>
        <taxon>Pentapetalae</taxon>
        <taxon>rosids</taxon>
        <taxon>fabids</taxon>
        <taxon>Fabales</taxon>
        <taxon>Fabaceae</taxon>
        <taxon>Papilionoideae</taxon>
        <taxon>50 kb inversion clade</taxon>
        <taxon>NPAAA clade</taxon>
        <taxon>indigoferoid/millettioid clade</taxon>
        <taxon>Phaseoleae</taxon>
        <taxon>Cajanus</taxon>
    </lineage>
</organism>
<sequence>TTKSWCIVGDFNSVRLSQERQGISSAEYGVFDTQEFNEFICDMGLDDIPVVGRKFTWYRPNGTTRSKLDRFLLSDEWLTIWAGSMQYIPPRNISVHCPILMKNTNLDWGPKPFKSLDCWFEDKNFLDFIKKTWNELNVHGTRAFVVKEKLKDLKDKLKRWNKEHFGDIQKQLYQVEGEVLGPSKMKGDSNTRFFHSSISQNSIKGFSIADEWIEEPKQVKKEVEKFFKERFSESPWVRPKLDGVEFNQVTDEGNAALSSEFGELEIKEAVWEGFNPSFITLVPKNIDPQELNEFRPISLIGSMYKILAKVLARRLKRVLSRVVD</sequence>